<feature type="region of interest" description="Disordered" evidence="8">
    <location>
        <begin position="1"/>
        <end position="32"/>
    </location>
</feature>
<keyword evidence="4 9" id="KW-0812">Transmembrane</keyword>
<protein>
    <recommendedName>
        <fullName evidence="12">Lymphoid-restricted membrane protein</fullName>
    </recommendedName>
</protein>
<accession>A0AAW0MEL4</accession>
<evidence type="ECO:0000256" key="5">
    <source>
        <dbReference type="ARBA" id="ARBA00022989"/>
    </source>
</evidence>
<evidence type="ECO:0000256" key="1">
    <source>
        <dbReference type="ARBA" id="ARBA00004167"/>
    </source>
</evidence>
<keyword evidence="6" id="KW-0175">Coiled coil</keyword>
<evidence type="ECO:0000256" key="8">
    <source>
        <dbReference type="SAM" id="MobiDB-lite"/>
    </source>
</evidence>
<feature type="compositionally biased region" description="Polar residues" evidence="8">
    <location>
        <begin position="1"/>
        <end position="13"/>
    </location>
</feature>
<keyword evidence="11" id="KW-1185">Reference proteome</keyword>
<evidence type="ECO:0000256" key="4">
    <source>
        <dbReference type="ARBA" id="ARBA00022692"/>
    </source>
</evidence>
<evidence type="ECO:0000313" key="10">
    <source>
        <dbReference type="EMBL" id="KAK7878543.1"/>
    </source>
</evidence>
<dbReference type="GO" id="GO:0005737">
    <property type="term" value="C:cytoplasm"/>
    <property type="evidence" value="ECO:0007669"/>
    <property type="project" value="UniProtKB-SubCell"/>
</dbReference>
<feature type="region of interest" description="Disordered" evidence="8">
    <location>
        <begin position="184"/>
        <end position="292"/>
    </location>
</feature>
<evidence type="ECO:0000256" key="7">
    <source>
        <dbReference type="ARBA" id="ARBA00023136"/>
    </source>
</evidence>
<feature type="compositionally biased region" description="Basic and acidic residues" evidence="8">
    <location>
        <begin position="197"/>
        <end position="210"/>
    </location>
</feature>
<dbReference type="GO" id="GO:0016020">
    <property type="term" value="C:membrane"/>
    <property type="evidence" value="ECO:0007669"/>
    <property type="project" value="UniProtKB-SubCell"/>
</dbReference>
<proteinExistence type="predicted"/>
<feature type="transmembrane region" description="Helical" evidence="9">
    <location>
        <begin position="313"/>
        <end position="332"/>
    </location>
</feature>
<keyword evidence="7 9" id="KW-0472">Membrane</keyword>
<dbReference type="Proteomes" id="UP001460270">
    <property type="component" value="Unassembled WGS sequence"/>
</dbReference>
<evidence type="ECO:0000256" key="3">
    <source>
        <dbReference type="ARBA" id="ARBA00022490"/>
    </source>
</evidence>
<dbReference type="PANTHER" id="PTHR15352:SF4">
    <property type="entry name" value="LYMPHOID-RESTRICTED MEMBRANE PROTEIN-LIKE ISOFORM X1"/>
    <property type="match status" value="1"/>
</dbReference>
<name>A0AAW0MEL4_9GOBI</name>
<feature type="compositionally biased region" description="Low complexity" evidence="8">
    <location>
        <begin position="245"/>
        <end position="269"/>
    </location>
</feature>
<feature type="compositionally biased region" description="Basic residues" evidence="8">
    <location>
        <begin position="211"/>
        <end position="226"/>
    </location>
</feature>
<feature type="compositionally biased region" description="Polar residues" evidence="8">
    <location>
        <begin position="184"/>
        <end position="196"/>
    </location>
</feature>
<organism evidence="10 11">
    <name type="scientific">Mugilogobius chulae</name>
    <name type="common">yellowstripe goby</name>
    <dbReference type="NCBI Taxonomy" id="88201"/>
    <lineage>
        <taxon>Eukaryota</taxon>
        <taxon>Metazoa</taxon>
        <taxon>Chordata</taxon>
        <taxon>Craniata</taxon>
        <taxon>Vertebrata</taxon>
        <taxon>Euteleostomi</taxon>
        <taxon>Actinopterygii</taxon>
        <taxon>Neopterygii</taxon>
        <taxon>Teleostei</taxon>
        <taxon>Neoteleostei</taxon>
        <taxon>Acanthomorphata</taxon>
        <taxon>Gobiaria</taxon>
        <taxon>Gobiiformes</taxon>
        <taxon>Gobioidei</taxon>
        <taxon>Gobiidae</taxon>
        <taxon>Gobionellinae</taxon>
        <taxon>Mugilogobius</taxon>
    </lineage>
</organism>
<sequence length="333" mass="38022">MNAQSATLETNGISAMPVSDDSDEESNQEEQDITSWNDLSIIERVGLNSLEMSEKDVESAFCQITLAFRCDQYTLKQRLQAEEHARNLAEENVQLELARGRETLEMLKALCLDSRRSTILQKLELSLDILGGTVERISTTAEVLGAVHQEARVSRAVELMVAHVENLRKRYQKNLSELEEARQQMQLKTSQINAQNRKSDPDFILEPKEPKNKRKNSKKEGLRRRISTTLIINQTNKESKKRNSSCHSSESSVCMPIDSSTDDSSTSESLRQRHKGKTATSRKKSDRKNLHLNQIHPTSRCGSGTNWMHKCRWALLFLYLSLFVCFITIVYYL</sequence>
<evidence type="ECO:0000256" key="2">
    <source>
        <dbReference type="ARBA" id="ARBA00004496"/>
    </source>
</evidence>
<gene>
    <name evidence="10" type="ORF">WMY93_030379</name>
</gene>
<keyword evidence="5 9" id="KW-1133">Transmembrane helix</keyword>
<comment type="caution">
    <text evidence="10">The sequence shown here is derived from an EMBL/GenBank/DDBJ whole genome shotgun (WGS) entry which is preliminary data.</text>
</comment>
<dbReference type="InterPro" id="IPR008677">
    <property type="entry name" value="MRVI1"/>
</dbReference>
<dbReference type="AlphaFoldDB" id="A0AAW0MEL4"/>
<feature type="compositionally biased region" description="Basic residues" evidence="8">
    <location>
        <begin position="272"/>
        <end position="286"/>
    </location>
</feature>
<evidence type="ECO:0008006" key="12">
    <source>
        <dbReference type="Google" id="ProtNLM"/>
    </source>
</evidence>
<dbReference type="EMBL" id="JBBPFD010000491">
    <property type="protein sequence ID" value="KAK7878543.1"/>
    <property type="molecule type" value="Genomic_DNA"/>
</dbReference>
<comment type="subcellular location">
    <subcellularLocation>
        <location evidence="2">Cytoplasm</location>
    </subcellularLocation>
    <subcellularLocation>
        <location evidence="1">Membrane</location>
        <topology evidence="1">Single-pass membrane protein</topology>
    </subcellularLocation>
</comment>
<reference evidence="11" key="1">
    <citation type="submission" date="2024-04" db="EMBL/GenBank/DDBJ databases">
        <title>Salinicola lusitanus LLJ914,a marine bacterium isolated from the Okinawa Trough.</title>
        <authorList>
            <person name="Li J."/>
        </authorList>
    </citation>
    <scope>NUCLEOTIDE SEQUENCE [LARGE SCALE GENOMIC DNA]</scope>
</reference>
<dbReference type="Pfam" id="PF05781">
    <property type="entry name" value="MRVI1"/>
    <property type="match status" value="1"/>
</dbReference>
<evidence type="ECO:0000313" key="11">
    <source>
        <dbReference type="Proteomes" id="UP001460270"/>
    </source>
</evidence>
<keyword evidence="3" id="KW-0963">Cytoplasm</keyword>
<evidence type="ECO:0000256" key="9">
    <source>
        <dbReference type="SAM" id="Phobius"/>
    </source>
</evidence>
<feature type="compositionally biased region" description="Polar residues" evidence="8">
    <location>
        <begin position="227"/>
        <end position="236"/>
    </location>
</feature>
<feature type="compositionally biased region" description="Acidic residues" evidence="8">
    <location>
        <begin position="20"/>
        <end position="32"/>
    </location>
</feature>
<evidence type="ECO:0000256" key="6">
    <source>
        <dbReference type="ARBA" id="ARBA00023054"/>
    </source>
</evidence>
<dbReference type="PANTHER" id="PTHR15352">
    <property type="entry name" value="LYMPHOID-RESTRICTED MEMBRANE PROTEIN, JAW1"/>
    <property type="match status" value="1"/>
</dbReference>